<accession>A0A6J5VH50</accession>
<dbReference type="Proteomes" id="UP000507222">
    <property type="component" value="Unassembled WGS sequence"/>
</dbReference>
<protein>
    <submittedName>
        <fullName evidence="1">Uncharacterized protein</fullName>
    </submittedName>
</protein>
<organism evidence="1 2">
    <name type="scientific">Prunus armeniaca</name>
    <name type="common">Apricot</name>
    <name type="synonym">Armeniaca vulgaris</name>
    <dbReference type="NCBI Taxonomy" id="36596"/>
    <lineage>
        <taxon>Eukaryota</taxon>
        <taxon>Viridiplantae</taxon>
        <taxon>Streptophyta</taxon>
        <taxon>Embryophyta</taxon>
        <taxon>Tracheophyta</taxon>
        <taxon>Spermatophyta</taxon>
        <taxon>Magnoliopsida</taxon>
        <taxon>eudicotyledons</taxon>
        <taxon>Gunneridae</taxon>
        <taxon>Pentapetalae</taxon>
        <taxon>rosids</taxon>
        <taxon>fabids</taxon>
        <taxon>Rosales</taxon>
        <taxon>Rosaceae</taxon>
        <taxon>Amygdaloideae</taxon>
        <taxon>Amygdaleae</taxon>
        <taxon>Prunus</taxon>
    </lineage>
</organism>
<dbReference type="AlphaFoldDB" id="A0A6J5VH50"/>
<name>A0A6J5VH50_PRUAR</name>
<gene>
    <name evidence="1" type="ORF">CURHAP_LOCUS44759</name>
</gene>
<evidence type="ECO:0000313" key="1">
    <source>
        <dbReference type="EMBL" id="CAB4286967.1"/>
    </source>
</evidence>
<sequence length="98" mass="10928">MYEINNNKKLLAHGALLKLVAHTRCLEEEAGELLHLGSSLAQSFLNECTLLAGKGEREEEEVQDYRGRARVRLVGESWDGETARVGLVLLRKVGKLIL</sequence>
<dbReference type="EMBL" id="CAEKDK010000007">
    <property type="protein sequence ID" value="CAB4286967.1"/>
    <property type="molecule type" value="Genomic_DNA"/>
</dbReference>
<proteinExistence type="predicted"/>
<evidence type="ECO:0000313" key="2">
    <source>
        <dbReference type="Proteomes" id="UP000507222"/>
    </source>
</evidence>
<reference evidence="1 2" key="1">
    <citation type="submission" date="2020-05" db="EMBL/GenBank/DDBJ databases">
        <authorList>
            <person name="Campoy J."/>
            <person name="Schneeberger K."/>
            <person name="Spophaly S."/>
        </authorList>
    </citation>
    <scope>NUCLEOTIDE SEQUENCE [LARGE SCALE GENOMIC DNA]</scope>
    <source>
        <strain evidence="1">PruArmRojPasFocal</strain>
    </source>
</reference>